<proteinExistence type="predicted"/>
<dbReference type="GO" id="GO:0005737">
    <property type="term" value="C:cytoplasm"/>
    <property type="evidence" value="ECO:0007669"/>
    <property type="project" value="TreeGrafter"/>
</dbReference>
<accession>A0A7R9L7U0</accession>
<dbReference type="EMBL" id="CAJPIZ010018965">
    <property type="protein sequence ID" value="CAG2116757.1"/>
    <property type="molecule type" value="Genomic_DNA"/>
</dbReference>
<keyword evidence="1" id="KW-0343">GTPase activation</keyword>
<dbReference type="OrthoDB" id="10061772at2759"/>
<dbReference type="PANTHER" id="PTHR14963:SF7">
    <property type="entry name" value="RHO GTPASE-ACTIVATING PROTEIN 19"/>
    <property type="match status" value="1"/>
</dbReference>
<evidence type="ECO:0000259" key="3">
    <source>
        <dbReference type="PROSITE" id="PS50238"/>
    </source>
</evidence>
<sequence length="489" mass="54874">MDSIDMLRLKDSQLLSQLIQSHLSFIIDSNFDFNSIDTKAVKRKTNQTSTTIFGSNLTQEGICCIHQLIEFIITDKRIFRKSGSSLRQSELTELISGGITVDLSANRFTVHDCCCVLKKFVSLLPEPLITDYYYPLFKQISELNPQMFSPNHKNCKKLVAIQLFLLLIPAPNRQLLLELLALFEKVLQNSDTNRMNSTSLGTIFTPHVLCPRSFTSIELQQNLYPLTQTLIFMIDNSRLICQPPPRLLTDVNNQLMIIESAKSKTSTSSLAAVNSAHQFCVQSNDTNSDDFTANQLAHLYAHIQSMPNSGTPQKKKWIKQFNRENGKGTPLLKQKKLDSSKKLKTSIGDVLKAGQHFLFGTPDDTLRHNKINKNLFKDHSSPNTEGQKKGMQHLSQTVPKMSSKTRIETSVCDERQECVTPLGVSLENANKKIKLSVSKIGFQKELLIAIHVTTNSKLWGKSTSQTEEISSVSVHGVTAIRKPADIEPN</sequence>
<dbReference type="AlphaFoldDB" id="A0A7R9L7U0"/>
<protein>
    <recommendedName>
        <fullName evidence="3">Rho-GAP domain-containing protein</fullName>
    </recommendedName>
</protein>
<dbReference type="PROSITE" id="PS50238">
    <property type="entry name" value="RHOGAP"/>
    <property type="match status" value="1"/>
</dbReference>
<evidence type="ECO:0000256" key="2">
    <source>
        <dbReference type="SAM" id="MobiDB-lite"/>
    </source>
</evidence>
<dbReference type="Proteomes" id="UP000759131">
    <property type="component" value="Unassembled WGS sequence"/>
</dbReference>
<feature type="compositionally biased region" description="Polar residues" evidence="2">
    <location>
        <begin position="393"/>
        <end position="404"/>
    </location>
</feature>
<feature type="domain" description="Rho-GAP" evidence="3">
    <location>
        <begin position="48"/>
        <end position="241"/>
    </location>
</feature>
<dbReference type="SMART" id="SM00324">
    <property type="entry name" value="RhoGAP"/>
    <property type="match status" value="1"/>
</dbReference>
<dbReference type="InterPro" id="IPR008936">
    <property type="entry name" value="Rho_GTPase_activation_prot"/>
</dbReference>
<dbReference type="GO" id="GO:0051056">
    <property type="term" value="P:regulation of small GTPase mediated signal transduction"/>
    <property type="evidence" value="ECO:0007669"/>
    <property type="project" value="TreeGrafter"/>
</dbReference>
<dbReference type="GO" id="GO:0007165">
    <property type="term" value="P:signal transduction"/>
    <property type="evidence" value="ECO:0007669"/>
    <property type="project" value="InterPro"/>
</dbReference>
<dbReference type="Gene3D" id="1.10.555.10">
    <property type="entry name" value="Rho GTPase activation protein"/>
    <property type="match status" value="1"/>
</dbReference>
<dbReference type="SUPFAM" id="SSF48350">
    <property type="entry name" value="GTPase activation domain, GAP"/>
    <property type="match status" value="1"/>
</dbReference>
<dbReference type="EMBL" id="OC873540">
    <property type="protein sequence ID" value="CAD7636690.1"/>
    <property type="molecule type" value="Genomic_DNA"/>
</dbReference>
<feature type="non-terminal residue" evidence="4">
    <location>
        <position position="1"/>
    </location>
</feature>
<name>A0A7R9L7U0_9ACAR</name>
<evidence type="ECO:0000313" key="5">
    <source>
        <dbReference type="Proteomes" id="UP000759131"/>
    </source>
</evidence>
<reference evidence="4" key="1">
    <citation type="submission" date="2020-11" db="EMBL/GenBank/DDBJ databases">
        <authorList>
            <person name="Tran Van P."/>
        </authorList>
    </citation>
    <scope>NUCLEOTIDE SEQUENCE</scope>
</reference>
<gene>
    <name evidence="4" type="ORF">OSB1V03_LOCUS16714</name>
</gene>
<dbReference type="Pfam" id="PF00620">
    <property type="entry name" value="RhoGAP"/>
    <property type="match status" value="1"/>
</dbReference>
<evidence type="ECO:0000256" key="1">
    <source>
        <dbReference type="ARBA" id="ARBA00022468"/>
    </source>
</evidence>
<keyword evidence="5" id="KW-1185">Reference proteome</keyword>
<dbReference type="InterPro" id="IPR000198">
    <property type="entry name" value="RhoGAP_dom"/>
</dbReference>
<dbReference type="PANTHER" id="PTHR14963">
    <property type="entry name" value="RHO GTPASE ACTIVATING PROTEIN 18,19-RELATED"/>
    <property type="match status" value="1"/>
</dbReference>
<dbReference type="GO" id="GO:0005096">
    <property type="term" value="F:GTPase activator activity"/>
    <property type="evidence" value="ECO:0007669"/>
    <property type="project" value="UniProtKB-KW"/>
</dbReference>
<feature type="region of interest" description="Disordered" evidence="2">
    <location>
        <begin position="377"/>
        <end position="407"/>
    </location>
</feature>
<evidence type="ECO:0000313" key="4">
    <source>
        <dbReference type="EMBL" id="CAD7636690.1"/>
    </source>
</evidence>
<organism evidence="4">
    <name type="scientific">Medioppia subpectinata</name>
    <dbReference type="NCBI Taxonomy" id="1979941"/>
    <lineage>
        <taxon>Eukaryota</taxon>
        <taxon>Metazoa</taxon>
        <taxon>Ecdysozoa</taxon>
        <taxon>Arthropoda</taxon>
        <taxon>Chelicerata</taxon>
        <taxon>Arachnida</taxon>
        <taxon>Acari</taxon>
        <taxon>Acariformes</taxon>
        <taxon>Sarcoptiformes</taxon>
        <taxon>Oribatida</taxon>
        <taxon>Brachypylina</taxon>
        <taxon>Oppioidea</taxon>
        <taxon>Oppiidae</taxon>
        <taxon>Medioppia</taxon>
    </lineage>
</organism>